<name>A0A9D2KPU7_9FIRM</name>
<comment type="caution">
    <text evidence="3">The sequence shown here is derived from an EMBL/GenBank/DDBJ whole genome shotgun (WGS) entry which is preliminary data.</text>
</comment>
<evidence type="ECO:0000256" key="1">
    <source>
        <dbReference type="SAM" id="Coils"/>
    </source>
</evidence>
<reference evidence="3" key="2">
    <citation type="submission" date="2021-04" db="EMBL/GenBank/DDBJ databases">
        <authorList>
            <person name="Gilroy R."/>
        </authorList>
    </citation>
    <scope>NUCLEOTIDE SEQUENCE</scope>
    <source>
        <strain evidence="3">CHK178-16964</strain>
    </source>
</reference>
<gene>
    <name evidence="3" type="ORF">IAA07_13490</name>
</gene>
<feature type="domain" description="Cyclodeaminase/cyclohydrolase" evidence="2">
    <location>
        <begin position="6"/>
        <end position="186"/>
    </location>
</feature>
<proteinExistence type="predicted"/>
<dbReference type="Proteomes" id="UP000823900">
    <property type="component" value="Unassembled WGS sequence"/>
</dbReference>
<accession>A0A9D2KPU7</accession>
<evidence type="ECO:0000259" key="2">
    <source>
        <dbReference type="Pfam" id="PF04961"/>
    </source>
</evidence>
<evidence type="ECO:0000313" key="4">
    <source>
        <dbReference type="Proteomes" id="UP000823900"/>
    </source>
</evidence>
<keyword evidence="1" id="KW-0175">Coiled coil</keyword>
<evidence type="ECO:0000313" key="3">
    <source>
        <dbReference type="EMBL" id="HJA72564.1"/>
    </source>
</evidence>
<dbReference type="GO" id="GO:0003824">
    <property type="term" value="F:catalytic activity"/>
    <property type="evidence" value="ECO:0007669"/>
    <property type="project" value="InterPro"/>
</dbReference>
<dbReference type="Gene3D" id="1.20.120.680">
    <property type="entry name" value="Formiminotetrahydrofolate cyclodeaminase monomer, up-and-down helical bundle"/>
    <property type="match status" value="1"/>
</dbReference>
<protein>
    <submittedName>
        <fullName evidence="3">Cyclodeaminase/cyclohydrolase family protein</fullName>
    </submittedName>
</protein>
<feature type="coiled-coil region" evidence="1">
    <location>
        <begin position="44"/>
        <end position="78"/>
    </location>
</feature>
<dbReference type="Pfam" id="PF04961">
    <property type="entry name" value="FTCD_C"/>
    <property type="match status" value="1"/>
</dbReference>
<dbReference type="AlphaFoldDB" id="A0A9D2KPU7"/>
<reference evidence="3" key="1">
    <citation type="journal article" date="2021" name="PeerJ">
        <title>Extensive microbial diversity within the chicken gut microbiome revealed by metagenomics and culture.</title>
        <authorList>
            <person name="Gilroy R."/>
            <person name="Ravi A."/>
            <person name="Getino M."/>
            <person name="Pursley I."/>
            <person name="Horton D.L."/>
            <person name="Alikhan N.F."/>
            <person name="Baker D."/>
            <person name="Gharbi K."/>
            <person name="Hall N."/>
            <person name="Watson M."/>
            <person name="Adriaenssens E.M."/>
            <person name="Foster-Nyarko E."/>
            <person name="Jarju S."/>
            <person name="Secka A."/>
            <person name="Antonio M."/>
            <person name="Oren A."/>
            <person name="Chaudhuri R.R."/>
            <person name="La Ragione R."/>
            <person name="Hildebrand F."/>
            <person name="Pallen M.J."/>
        </authorList>
    </citation>
    <scope>NUCLEOTIDE SEQUENCE</scope>
    <source>
        <strain evidence="3">CHK178-16964</strain>
    </source>
</reference>
<dbReference type="InterPro" id="IPR007044">
    <property type="entry name" value="Cyclodeamin/CycHdrlase"/>
</dbReference>
<dbReference type="SUPFAM" id="SSF101262">
    <property type="entry name" value="Methenyltetrahydrofolate cyclohydrolase-like"/>
    <property type="match status" value="1"/>
</dbReference>
<organism evidence="3 4">
    <name type="scientific">Candidatus Lachnoclostridium stercoravium</name>
    <dbReference type="NCBI Taxonomy" id="2838633"/>
    <lineage>
        <taxon>Bacteria</taxon>
        <taxon>Bacillati</taxon>
        <taxon>Bacillota</taxon>
        <taxon>Clostridia</taxon>
        <taxon>Lachnospirales</taxon>
        <taxon>Lachnospiraceae</taxon>
    </lineage>
</organism>
<dbReference type="EMBL" id="DWZA01000109">
    <property type="protein sequence ID" value="HJA72564.1"/>
    <property type="molecule type" value="Genomic_DNA"/>
</dbReference>
<dbReference type="InterPro" id="IPR036178">
    <property type="entry name" value="Formintransfe-cycloase-like_sf"/>
</dbReference>
<sequence>MTEKKTIEEFLGELSSKAPVPGGGGASAIGGAIGNGLGQMVANLTIGKKKYAEYEEELKELLERMKELQRGFTDLADRDGEVFAPLAAAYRLPYETDLEKQYKDQVMEASLLAASLIPMQIMETCMEMLAILSVLAEKGSRMAISDVGVGVQFIRASLTGAAMNVFINTGSMKNRDEAERLNERAQLMIDRGTEAADEIYDKILKGLKK</sequence>